<feature type="compositionally biased region" description="Polar residues" evidence="2">
    <location>
        <begin position="148"/>
        <end position="162"/>
    </location>
</feature>
<protein>
    <recommendedName>
        <fullName evidence="5">RRM domain-containing protein</fullName>
    </recommendedName>
</protein>
<sequence>MVDEAVVDRGDGSEKSHSRTRSRPNLRIAIPDQTTIELQRQTSANGSSGFTTTTFMPFVGVEELSHHRQEEKVCTCPEISHVDQGEGAIVNDTEDDINDIFHLYTNPNSTFTTPSTAGFLHQNFQLFRDLSHLSQLSELQVNTFNNGHQQLEDTSSSSNQGEIHTEGDRFEYSPSHLQSQTKTSQDLRGNSEGDLTSNPANLSTTNLPSQSINQPTSFLSKSKMSYNNSPSQMEAHIQLRIQLAIAENNLAHKTKEAEDNQRSLALVARAFCQQQYPPINYANNLNFNPSLNQNSPHPAIAGFQHHEAEGQSSKRAGEEYGGKRIGQLEQEIETLRRENRILKLKIREKDVQETSSDEGSGKMVRFDESNIIGAASQGFSKHEQKSGEQVAGEGEHGQSAKNKFNSLDELTLVSNPNSPTREEIKQRMEIDNVGIKSLDDLLGPEDDTPKKAEKAVLQNLAADEGLEATAAGVSEEHKRAIARFMNVPETKVLKTGFDGAGTQGGQYEKNLADEDSDGPQNRGLGYRNFDLPPIRIEIKSQGGYQVFDSLEERGEAIRNQRDLVGRRESVAPLFFAHGVAYIPGQDDSNYIRTVHIGNLPHDIHLRELLTRVRGGDVVSAILLDTKSITGGSMSAMVQFSHELDAEEYARFSEETFIYFGEGAEKKAVEVTLLESSPTYPMRGHRVQSIDNHKPTRCLAVNQLHPRQFSLRRLEVAIACGNFHRADSLLDTHFDETGTLHLEFSNVALATSARAILNSWIEFRGVKADFEDDPCARPVQDLLLPVEPRKPLWPKGGFLEGVEVEKRPGRFDDRDEEKCFDYGGDVLQSEIAHEQRKRLAALSNQKVEIPTFGEGNLKSSSWADEVNEELSSSEQSSPQDDAQLIGPGANTTLKHSIHGKSGEQDKQLRRRPVGLEGSKFAPPQYENRSPASSSTASGSVAEESGQKNEESNENVAKALNKTSNSESSFQLSDAARLMAQERADRIKGHVSGQQVREEFSEVAEAPVDEIKMSELAPQISLATRDTPEETQGKIVVEKVNGNSLVRNPDELELDLDSDSDSAFETGDENVNVKDADRPVAKNFTPDSPTLPEIVVEEVATPPIEA</sequence>
<keyword evidence="4" id="KW-1185">Reference proteome</keyword>
<dbReference type="Proteomes" id="UP000701801">
    <property type="component" value="Unassembled WGS sequence"/>
</dbReference>
<keyword evidence="1" id="KW-0175">Coiled coil</keyword>
<comment type="caution">
    <text evidence="3">The sequence shown here is derived from an EMBL/GenBank/DDBJ whole genome shotgun (WGS) entry which is preliminary data.</text>
</comment>
<feature type="coiled-coil region" evidence="1">
    <location>
        <begin position="325"/>
        <end position="352"/>
    </location>
</feature>
<dbReference type="AlphaFoldDB" id="A0A9N9M2H4"/>
<name>A0A9N9M2H4_9HELO</name>
<evidence type="ECO:0008006" key="5">
    <source>
        <dbReference type="Google" id="ProtNLM"/>
    </source>
</evidence>
<gene>
    <name evidence="3" type="ORF">HYALB_00002898</name>
</gene>
<feature type="region of interest" description="Disordered" evidence="2">
    <location>
        <begin position="377"/>
        <end position="421"/>
    </location>
</feature>
<evidence type="ECO:0000256" key="1">
    <source>
        <dbReference type="SAM" id="Coils"/>
    </source>
</evidence>
<feature type="region of interest" description="Disordered" evidence="2">
    <location>
        <begin position="852"/>
        <end position="975"/>
    </location>
</feature>
<feature type="compositionally biased region" description="Polar residues" evidence="2">
    <location>
        <begin position="175"/>
        <end position="229"/>
    </location>
</feature>
<proteinExistence type="predicted"/>
<feature type="region of interest" description="Disordered" evidence="2">
    <location>
        <begin position="1"/>
        <end position="26"/>
    </location>
</feature>
<feature type="compositionally biased region" description="Low complexity" evidence="2">
    <location>
        <begin position="925"/>
        <end position="942"/>
    </location>
</feature>
<feature type="region of interest" description="Disordered" evidence="2">
    <location>
        <begin position="148"/>
        <end position="229"/>
    </location>
</feature>
<evidence type="ECO:0000313" key="4">
    <source>
        <dbReference type="Proteomes" id="UP000701801"/>
    </source>
</evidence>
<accession>A0A9N9M2H4</accession>
<feature type="compositionally biased region" description="Basic and acidic residues" evidence="2">
    <location>
        <begin position="1"/>
        <end position="17"/>
    </location>
</feature>
<organism evidence="3 4">
    <name type="scientific">Hymenoscyphus albidus</name>
    <dbReference type="NCBI Taxonomy" id="595503"/>
    <lineage>
        <taxon>Eukaryota</taxon>
        <taxon>Fungi</taxon>
        <taxon>Dikarya</taxon>
        <taxon>Ascomycota</taxon>
        <taxon>Pezizomycotina</taxon>
        <taxon>Leotiomycetes</taxon>
        <taxon>Helotiales</taxon>
        <taxon>Helotiaceae</taxon>
        <taxon>Hymenoscyphus</taxon>
    </lineage>
</organism>
<dbReference type="EMBL" id="CAJVRM010000695">
    <property type="protein sequence ID" value="CAG8982882.1"/>
    <property type="molecule type" value="Genomic_DNA"/>
</dbReference>
<dbReference type="OrthoDB" id="5244622at2759"/>
<evidence type="ECO:0000313" key="3">
    <source>
        <dbReference type="EMBL" id="CAG8982882.1"/>
    </source>
</evidence>
<feature type="compositionally biased region" description="Polar residues" evidence="2">
    <location>
        <begin position="959"/>
        <end position="970"/>
    </location>
</feature>
<reference evidence="3" key="1">
    <citation type="submission" date="2021-07" db="EMBL/GenBank/DDBJ databases">
        <authorList>
            <person name="Durling M."/>
        </authorList>
    </citation>
    <scope>NUCLEOTIDE SEQUENCE</scope>
</reference>
<evidence type="ECO:0000256" key="2">
    <source>
        <dbReference type="SAM" id="MobiDB-lite"/>
    </source>
</evidence>